<dbReference type="InterPro" id="IPR036388">
    <property type="entry name" value="WH-like_DNA-bd_sf"/>
</dbReference>
<dbReference type="AlphaFoldDB" id="A0A6J4QTQ7"/>
<name>A0A6J4QTQ7_9ACTN</name>
<sequence length="139" mass="16098">MPKSKPFTIRLSEEVGGWLERENRRTKLPKGALLEALAEESIRTRRFPGISFRGAEHSRRAWVIGTGLDVWEVVELYEGKGRERLLLEHNVSERQLDLALSYREAYPREVEEALEENARTPEEWHELYPSVIPPPPTHG</sequence>
<protein>
    <submittedName>
        <fullName evidence="1">Uncharacterized protein</fullName>
    </submittedName>
</protein>
<accession>A0A6J4QTQ7</accession>
<dbReference type="EMBL" id="CADCVB010000216">
    <property type="protein sequence ID" value="CAA9449259.1"/>
    <property type="molecule type" value="Genomic_DNA"/>
</dbReference>
<gene>
    <name evidence="1" type="ORF">AVDCRST_MAG78-3199</name>
</gene>
<reference evidence="1" key="1">
    <citation type="submission" date="2020-02" db="EMBL/GenBank/DDBJ databases">
        <authorList>
            <person name="Meier V. D."/>
        </authorList>
    </citation>
    <scope>NUCLEOTIDE SEQUENCE</scope>
    <source>
        <strain evidence="1">AVDCRST_MAG78</strain>
    </source>
</reference>
<dbReference type="Gene3D" id="1.10.10.10">
    <property type="entry name" value="Winged helix-like DNA-binding domain superfamily/Winged helix DNA-binding domain"/>
    <property type="match status" value="1"/>
</dbReference>
<evidence type="ECO:0000313" key="1">
    <source>
        <dbReference type="EMBL" id="CAA9449259.1"/>
    </source>
</evidence>
<organism evidence="1">
    <name type="scientific">uncultured Rubrobacteraceae bacterium</name>
    <dbReference type="NCBI Taxonomy" id="349277"/>
    <lineage>
        <taxon>Bacteria</taxon>
        <taxon>Bacillati</taxon>
        <taxon>Actinomycetota</taxon>
        <taxon>Rubrobacteria</taxon>
        <taxon>Rubrobacterales</taxon>
        <taxon>Rubrobacteraceae</taxon>
        <taxon>environmental samples</taxon>
    </lineage>
</organism>
<proteinExistence type="predicted"/>